<protein>
    <submittedName>
        <fullName evidence="2">Uncharacterized protein</fullName>
    </submittedName>
</protein>
<keyword evidence="1" id="KW-0472">Membrane</keyword>
<dbReference type="EMBL" id="AE010299">
    <property type="protein sequence ID" value="AAM07402.1"/>
    <property type="molecule type" value="Genomic_DNA"/>
</dbReference>
<dbReference type="STRING" id="188937.MA_4054"/>
<name>Q8TIT7_METAC</name>
<sequence length="69" mass="7753">MPEMSGFSGLKENILSALGHIQYIISLSLLIAVLACKLFFIWLVGRVQSVAEQAEKTEIFLFRDPEQDP</sequence>
<organism evidence="2 3">
    <name type="scientific">Methanosarcina acetivorans (strain ATCC 35395 / DSM 2834 / JCM 12185 / C2A)</name>
    <dbReference type="NCBI Taxonomy" id="188937"/>
    <lineage>
        <taxon>Archaea</taxon>
        <taxon>Methanobacteriati</taxon>
        <taxon>Methanobacteriota</taxon>
        <taxon>Stenosarchaea group</taxon>
        <taxon>Methanomicrobia</taxon>
        <taxon>Methanosarcinales</taxon>
        <taxon>Methanosarcinaceae</taxon>
        <taxon>Methanosarcina</taxon>
    </lineage>
</organism>
<accession>Q8TIT7</accession>
<feature type="transmembrane region" description="Helical" evidence="1">
    <location>
        <begin position="20"/>
        <end position="44"/>
    </location>
</feature>
<keyword evidence="1" id="KW-1133">Transmembrane helix</keyword>
<dbReference type="KEGG" id="mac:MA_4054"/>
<reference evidence="2 3" key="1">
    <citation type="journal article" date="2002" name="Genome Res.">
        <title>The genome of Methanosarcina acetivorans reveals extensive metabolic and physiological diversity.</title>
        <authorList>
            <person name="Galagan J.E."/>
            <person name="Nusbaum C."/>
            <person name="Roy A."/>
            <person name="Endrizzi M.G."/>
            <person name="Macdonald P."/>
            <person name="FitzHugh W."/>
            <person name="Calvo S."/>
            <person name="Engels R."/>
            <person name="Smirnov S."/>
            <person name="Atnoor D."/>
            <person name="Brown A."/>
            <person name="Allen N."/>
            <person name="Naylor J."/>
            <person name="Stange-Thomann N."/>
            <person name="DeArellano K."/>
            <person name="Johnson R."/>
            <person name="Linton L."/>
            <person name="McEwan P."/>
            <person name="McKernan K."/>
            <person name="Talamas J."/>
            <person name="Tirrell A."/>
            <person name="Ye W."/>
            <person name="Zimmer A."/>
            <person name="Barber R.D."/>
            <person name="Cann I."/>
            <person name="Graham D.E."/>
            <person name="Grahame D.A."/>
            <person name="Guss A."/>
            <person name="Hedderich R."/>
            <person name="Ingram-Smith C."/>
            <person name="Kuettner C.H."/>
            <person name="Krzycki J.A."/>
            <person name="Leigh J.A."/>
            <person name="Li W."/>
            <person name="Liu J."/>
            <person name="Mukhopadhyay B."/>
            <person name="Reeve J.N."/>
            <person name="Smith K."/>
            <person name="Springer T.A."/>
            <person name="Umayam L.A."/>
            <person name="White O."/>
            <person name="White R.H."/>
            <person name="de Macario E.C."/>
            <person name="Ferry J.G."/>
            <person name="Jarrell K.F."/>
            <person name="Jing H."/>
            <person name="Macario A.J.L."/>
            <person name="Paulsen I."/>
            <person name="Pritchett M."/>
            <person name="Sowers K.R."/>
            <person name="Swanson R.V."/>
            <person name="Zinder S.H."/>
            <person name="Lander E."/>
            <person name="Metcalf W.W."/>
            <person name="Birren B."/>
        </authorList>
    </citation>
    <scope>NUCLEOTIDE SEQUENCE [LARGE SCALE GENOMIC DNA]</scope>
    <source>
        <strain evidence="3">ATCC 35395 / DSM 2834 / JCM 12185 / C2A</strain>
    </source>
</reference>
<evidence type="ECO:0000256" key="1">
    <source>
        <dbReference type="SAM" id="Phobius"/>
    </source>
</evidence>
<proteinExistence type="predicted"/>
<gene>
    <name evidence="2" type="ordered locus">MA_4054</name>
</gene>
<dbReference type="HOGENOM" id="CLU_2766014_0_0_2"/>
<evidence type="ECO:0000313" key="3">
    <source>
        <dbReference type="Proteomes" id="UP000002487"/>
    </source>
</evidence>
<keyword evidence="3" id="KW-1185">Reference proteome</keyword>
<dbReference type="EnsemblBacteria" id="AAM07402">
    <property type="protein sequence ID" value="AAM07402"/>
    <property type="gene ID" value="MA_4054"/>
</dbReference>
<dbReference type="Proteomes" id="UP000002487">
    <property type="component" value="Chromosome"/>
</dbReference>
<keyword evidence="1" id="KW-0812">Transmembrane</keyword>
<evidence type="ECO:0000313" key="2">
    <source>
        <dbReference type="EMBL" id="AAM07402.1"/>
    </source>
</evidence>
<dbReference type="AlphaFoldDB" id="Q8TIT7"/>
<dbReference type="InParanoid" id="Q8TIT7"/>